<dbReference type="Proteomes" id="UP000176666">
    <property type="component" value="Unassembled WGS sequence"/>
</dbReference>
<dbReference type="EMBL" id="MFBJ01000060">
    <property type="protein sequence ID" value="OGD95213.1"/>
    <property type="molecule type" value="Genomic_DNA"/>
</dbReference>
<evidence type="ECO:0000313" key="2">
    <source>
        <dbReference type="Proteomes" id="UP000176666"/>
    </source>
</evidence>
<sequence>MTEVVRPSDVTTGEFDASLIAPMEQDWEIISSSPLIGNPRDRCYILGDLAVLDPQRPISIVTEEDWQWFDERTAWLNERDDVIVRNPLIKEMAKVDRERACESFKPDELSKIWVPVLHRVLKGEESLGLFPASIQEELIYTDPDRTKRVFDEYKEAGWNAQRRYLDWLRFESPAHVFTLLAALSEIDQDQTLSLMEKSDWQLALEGLAYYRKNAAENGYRITRLIAHLAALKKLTPLFEQLFQQESSNR</sequence>
<reference evidence="1 2" key="1">
    <citation type="journal article" date="2016" name="Nat. Commun.">
        <title>Thousands of microbial genomes shed light on interconnected biogeochemical processes in an aquifer system.</title>
        <authorList>
            <person name="Anantharaman K."/>
            <person name="Brown C.T."/>
            <person name="Hug L.A."/>
            <person name="Sharon I."/>
            <person name="Castelle C.J."/>
            <person name="Probst A.J."/>
            <person name="Thomas B.C."/>
            <person name="Singh A."/>
            <person name="Wilkins M.J."/>
            <person name="Karaoz U."/>
            <person name="Brodie E.L."/>
            <person name="Williams K.H."/>
            <person name="Hubbard S.S."/>
            <person name="Banfield J.F."/>
        </authorList>
    </citation>
    <scope>NUCLEOTIDE SEQUENCE [LARGE SCALE GENOMIC DNA]</scope>
</reference>
<comment type="caution">
    <text evidence="1">The sequence shown here is derived from an EMBL/GenBank/DDBJ whole genome shotgun (WGS) entry which is preliminary data.</text>
</comment>
<gene>
    <name evidence="1" type="ORF">A3F02_01160</name>
</gene>
<evidence type="ECO:0000313" key="1">
    <source>
        <dbReference type="EMBL" id="OGD95213.1"/>
    </source>
</evidence>
<proteinExistence type="predicted"/>
<dbReference type="AlphaFoldDB" id="A0A1F5GTK8"/>
<protein>
    <submittedName>
        <fullName evidence="1">Uncharacterized protein</fullName>
    </submittedName>
</protein>
<accession>A0A1F5GTK8</accession>
<name>A0A1F5GTK8_9BACT</name>
<organism evidence="1 2">
    <name type="scientific">Candidatus Curtissbacteria bacterium RIFCSPHIGHO2_12_FULL_38_9b</name>
    <dbReference type="NCBI Taxonomy" id="1797720"/>
    <lineage>
        <taxon>Bacteria</taxon>
        <taxon>Candidatus Curtissiibacteriota</taxon>
    </lineage>
</organism>